<proteinExistence type="inferred from homology"/>
<feature type="binding site" evidence="9">
    <location>
        <position position="17"/>
    </location>
    <ligand>
        <name>Mg(2+)</name>
        <dbReference type="ChEBI" id="CHEBI:18420"/>
    </ligand>
</feature>
<keyword evidence="3 9" id="KW-0479">Metal-binding</keyword>
<feature type="binding site" evidence="9">
    <location>
        <begin position="13"/>
        <end position="18"/>
    </location>
    <ligand>
        <name>ATP</name>
        <dbReference type="ChEBI" id="CHEBI:30616"/>
    </ligand>
</feature>
<feature type="binding site" evidence="9">
    <location>
        <position position="42"/>
    </location>
    <ligand>
        <name>substrate</name>
    </ligand>
</feature>
<comment type="caution">
    <text evidence="9">Lacks conserved residue(s) required for the propagation of feature annotation.</text>
</comment>
<evidence type="ECO:0000256" key="6">
    <source>
        <dbReference type="ARBA" id="ARBA00022840"/>
    </source>
</evidence>
<feature type="binding site" evidence="9">
    <location>
        <begin position="116"/>
        <end position="119"/>
    </location>
    <ligand>
        <name>ATP</name>
        <dbReference type="ChEBI" id="CHEBI:30616"/>
    </ligand>
</feature>
<dbReference type="PANTHER" id="PTHR43210">
    <property type="entry name" value="DETHIOBIOTIN SYNTHETASE"/>
    <property type="match status" value="1"/>
</dbReference>
<comment type="subunit">
    <text evidence="9">Homodimer.</text>
</comment>
<feature type="binding site" evidence="9">
    <location>
        <position position="207"/>
    </location>
    <ligand>
        <name>ATP</name>
        <dbReference type="ChEBI" id="CHEBI:30616"/>
    </ligand>
</feature>
<dbReference type="Proteomes" id="UP001056429">
    <property type="component" value="Unassembled WGS sequence"/>
</dbReference>
<dbReference type="Gene3D" id="3.40.50.300">
    <property type="entry name" value="P-loop containing nucleotide triphosphate hydrolases"/>
    <property type="match status" value="1"/>
</dbReference>
<evidence type="ECO:0000256" key="7">
    <source>
        <dbReference type="ARBA" id="ARBA00022842"/>
    </source>
</evidence>
<dbReference type="NCBIfam" id="TIGR00347">
    <property type="entry name" value="bioD"/>
    <property type="match status" value="1"/>
</dbReference>
<sequence>MRSGIFVSGTDTDVGKSVVSAMLLYMLRENGINACYFKAALSGALREGDMLIPGDGRFVLEFAGVKEKYDRIIPHIYEIPVSPHLAGRIEGNRVSRDEIIRKYNELKEAYDYILVEGAGGLIVPLNDQGYMTRDLINDLELDVILVSRAGVGTINHTSLSMEYAKDVGINIQGVILNGYSEENVAHVDNAKMIEKINDAKIIMKVPELIGVDVENLEFGNLKEMCIKLFSEEILKELK</sequence>
<feature type="binding site" evidence="9">
    <location>
        <position position="55"/>
    </location>
    <ligand>
        <name>Mg(2+)</name>
        <dbReference type="ChEBI" id="CHEBI:18420"/>
    </ligand>
</feature>
<organism evidence="10 11">
    <name type="scientific">Oceanirhabdus seepicola</name>
    <dbReference type="NCBI Taxonomy" id="2828781"/>
    <lineage>
        <taxon>Bacteria</taxon>
        <taxon>Bacillati</taxon>
        <taxon>Bacillota</taxon>
        <taxon>Clostridia</taxon>
        <taxon>Eubacteriales</taxon>
        <taxon>Clostridiaceae</taxon>
        <taxon>Oceanirhabdus</taxon>
    </lineage>
</organism>
<keyword evidence="6 9" id="KW-0067">ATP-binding</keyword>
<evidence type="ECO:0000256" key="1">
    <source>
        <dbReference type="ARBA" id="ARBA00022490"/>
    </source>
</evidence>
<dbReference type="EMBL" id="JAGSOJ010000006">
    <property type="protein sequence ID" value="MCM1992561.1"/>
    <property type="molecule type" value="Genomic_DNA"/>
</dbReference>
<evidence type="ECO:0000313" key="10">
    <source>
        <dbReference type="EMBL" id="MCM1992561.1"/>
    </source>
</evidence>
<feature type="active site" evidence="9">
    <location>
        <position position="38"/>
    </location>
</feature>
<dbReference type="InterPro" id="IPR004472">
    <property type="entry name" value="DTB_synth_BioD"/>
</dbReference>
<gene>
    <name evidence="9 10" type="primary">bioD</name>
    <name evidence="10" type="ORF">KDK92_22840</name>
</gene>
<dbReference type="InterPro" id="IPR027417">
    <property type="entry name" value="P-loop_NTPase"/>
</dbReference>
<dbReference type="AlphaFoldDB" id="A0A9J6P9U9"/>
<dbReference type="SUPFAM" id="SSF52540">
    <property type="entry name" value="P-loop containing nucleoside triphosphate hydrolases"/>
    <property type="match status" value="1"/>
</dbReference>
<comment type="catalytic activity">
    <reaction evidence="9">
        <text>(7R,8S)-7,8-diammoniononanoate + CO2 + ATP = (4R,5S)-dethiobiotin + ADP + phosphate + 3 H(+)</text>
        <dbReference type="Rhea" id="RHEA:15805"/>
        <dbReference type="ChEBI" id="CHEBI:15378"/>
        <dbReference type="ChEBI" id="CHEBI:16526"/>
        <dbReference type="ChEBI" id="CHEBI:30616"/>
        <dbReference type="ChEBI" id="CHEBI:43474"/>
        <dbReference type="ChEBI" id="CHEBI:149469"/>
        <dbReference type="ChEBI" id="CHEBI:149473"/>
        <dbReference type="ChEBI" id="CHEBI:456216"/>
        <dbReference type="EC" id="6.3.3.3"/>
    </reaction>
</comment>
<dbReference type="PIRSF" id="PIRSF006755">
    <property type="entry name" value="DTB_synth"/>
    <property type="match status" value="1"/>
</dbReference>
<comment type="cofactor">
    <cofactor evidence="9">
        <name>Mg(2+)</name>
        <dbReference type="ChEBI" id="CHEBI:18420"/>
    </cofactor>
</comment>
<comment type="catalytic activity">
    <reaction evidence="8">
        <text>(7R,8S)-8-amino-7-(carboxyamino)nonanoate + ATP = (4R,5S)-dethiobiotin + ADP + phosphate + H(+)</text>
        <dbReference type="Rhea" id="RHEA:63684"/>
        <dbReference type="ChEBI" id="CHEBI:15378"/>
        <dbReference type="ChEBI" id="CHEBI:30616"/>
        <dbReference type="ChEBI" id="CHEBI:43474"/>
        <dbReference type="ChEBI" id="CHEBI:149470"/>
        <dbReference type="ChEBI" id="CHEBI:149473"/>
        <dbReference type="ChEBI" id="CHEBI:456216"/>
    </reaction>
</comment>
<accession>A0A9J6P9U9</accession>
<evidence type="ECO:0000256" key="2">
    <source>
        <dbReference type="ARBA" id="ARBA00022598"/>
    </source>
</evidence>
<evidence type="ECO:0000256" key="4">
    <source>
        <dbReference type="ARBA" id="ARBA00022741"/>
    </source>
</evidence>
<dbReference type="Pfam" id="PF13500">
    <property type="entry name" value="AAA_26"/>
    <property type="match status" value="1"/>
</dbReference>
<keyword evidence="2 9" id="KW-0436">Ligase</keyword>
<evidence type="ECO:0000256" key="8">
    <source>
        <dbReference type="ARBA" id="ARBA00047386"/>
    </source>
</evidence>
<evidence type="ECO:0000256" key="3">
    <source>
        <dbReference type="ARBA" id="ARBA00022723"/>
    </source>
</evidence>
<feature type="binding site" evidence="9">
    <location>
        <position position="55"/>
    </location>
    <ligand>
        <name>ATP</name>
        <dbReference type="ChEBI" id="CHEBI:30616"/>
    </ligand>
</feature>
<dbReference type="HAMAP" id="MF_00336">
    <property type="entry name" value="BioD"/>
    <property type="match status" value="1"/>
</dbReference>
<reference evidence="10" key="2">
    <citation type="submission" date="2021-04" db="EMBL/GenBank/DDBJ databases">
        <authorList>
            <person name="Dong X."/>
        </authorList>
    </citation>
    <scope>NUCLEOTIDE SEQUENCE</scope>
    <source>
        <strain evidence="10">ZWT</strain>
    </source>
</reference>
<dbReference type="CDD" id="cd03109">
    <property type="entry name" value="DTBS"/>
    <property type="match status" value="1"/>
</dbReference>
<keyword evidence="1 9" id="KW-0963">Cytoplasm</keyword>
<dbReference type="GO" id="GO:0009102">
    <property type="term" value="P:biotin biosynthetic process"/>
    <property type="evidence" value="ECO:0007669"/>
    <property type="project" value="UniProtKB-UniRule"/>
</dbReference>
<dbReference type="PANTHER" id="PTHR43210:SF2">
    <property type="entry name" value="ATP-DEPENDENT DETHIOBIOTIN SYNTHETASE BIOD 2"/>
    <property type="match status" value="1"/>
</dbReference>
<evidence type="ECO:0000256" key="5">
    <source>
        <dbReference type="ARBA" id="ARBA00022756"/>
    </source>
</evidence>
<comment type="subcellular location">
    <subcellularLocation>
        <location evidence="9">Cytoplasm</location>
    </subcellularLocation>
</comment>
<keyword evidence="7 9" id="KW-0460">Magnesium</keyword>
<protein>
    <recommendedName>
        <fullName evidence="9">ATP-dependent dethiobiotin synthetase BioD</fullName>
        <ecNumber evidence="9">6.3.3.3</ecNumber>
    </recommendedName>
    <alternativeName>
        <fullName evidence="9">DTB synthetase</fullName>
        <shortName evidence="9">DTBS</shortName>
    </alternativeName>
    <alternativeName>
        <fullName evidence="9">Dethiobiotin synthase</fullName>
    </alternativeName>
</protein>
<dbReference type="RefSeq" id="WP_250861725.1">
    <property type="nucleotide sequence ID" value="NZ_JAGSOJ010000006.1"/>
</dbReference>
<evidence type="ECO:0000256" key="9">
    <source>
        <dbReference type="HAMAP-Rule" id="MF_00336"/>
    </source>
</evidence>
<keyword evidence="11" id="KW-1185">Reference proteome</keyword>
<comment type="pathway">
    <text evidence="9">Cofactor biosynthesis; biotin biosynthesis; biotin from 7,8-diaminononanoate: step 1/2.</text>
</comment>
<comment type="caution">
    <text evidence="10">The sequence shown here is derived from an EMBL/GenBank/DDBJ whole genome shotgun (WGS) entry which is preliminary data.</text>
</comment>
<evidence type="ECO:0000313" key="11">
    <source>
        <dbReference type="Proteomes" id="UP001056429"/>
    </source>
</evidence>
<dbReference type="GO" id="GO:0000287">
    <property type="term" value="F:magnesium ion binding"/>
    <property type="evidence" value="ECO:0007669"/>
    <property type="project" value="UniProtKB-UniRule"/>
</dbReference>
<keyword evidence="4 9" id="KW-0547">Nucleotide-binding</keyword>
<feature type="binding site" evidence="9">
    <location>
        <position position="116"/>
    </location>
    <ligand>
        <name>Mg(2+)</name>
        <dbReference type="ChEBI" id="CHEBI:18420"/>
    </ligand>
</feature>
<dbReference type="GO" id="GO:0004141">
    <property type="term" value="F:dethiobiotin synthase activity"/>
    <property type="evidence" value="ECO:0007669"/>
    <property type="project" value="UniProtKB-UniRule"/>
</dbReference>
<comment type="similarity">
    <text evidence="9">Belongs to the dethiobiotin synthetase family.</text>
</comment>
<dbReference type="GO" id="GO:0005524">
    <property type="term" value="F:ATP binding"/>
    <property type="evidence" value="ECO:0007669"/>
    <property type="project" value="UniProtKB-UniRule"/>
</dbReference>
<keyword evidence="5 9" id="KW-0093">Biotin biosynthesis</keyword>
<reference evidence="10" key="1">
    <citation type="journal article" date="2021" name="mSystems">
        <title>Bacteria and Archaea Synergistically Convert Glycine Betaine to Biogenic Methane in the Formosa Cold Seep of the South China Sea.</title>
        <authorList>
            <person name="Li L."/>
            <person name="Zhang W."/>
            <person name="Zhang S."/>
            <person name="Song L."/>
            <person name="Sun Q."/>
            <person name="Zhang H."/>
            <person name="Xiang H."/>
            <person name="Dong X."/>
        </authorList>
    </citation>
    <scope>NUCLEOTIDE SEQUENCE</scope>
    <source>
        <strain evidence="10">ZWT</strain>
    </source>
</reference>
<dbReference type="EC" id="6.3.3.3" evidence="9"/>
<name>A0A9J6P9U9_9CLOT</name>
<dbReference type="GO" id="GO:0005829">
    <property type="term" value="C:cytosol"/>
    <property type="evidence" value="ECO:0007669"/>
    <property type="project" value="TreeGrafter"/>
</dbReference>
<comment type="function">
    <text evidence="9">Catalyzes a mechanistically unusual reaction, the ATP-dependent insertion of CO2 between the N7 and N8 nitrogen atoms of 7,8-diaminopelargonic acid (DAPA, also called 7,8-diammoniononanoate) to form a ureido ring.</text>
</comment>